<dbReference type="Proteomes" id="UP000178735">
    <property type="component" value="Unassembled WGS sequence"/>
</dbReference>
<feature type="compositionally biased region" description="Basic and acidic residues" evidence="1">
    <location>
        <begin position="35"/>
        <end position="49"/>
    </location>
</feature>
<evidence type="ECO:0000313" key="2">
    <source>
        <dbReference type="EMBL" id="OGM03359.1"/>
    </source>
</evidence>
<comment type="caution">
    <text evidence="2">The sequence shown here is derived from an EMBL/GenBank/DDBJ whole genome shotgun (WGS) entry which is preliminary data.</text>
</comment>
<feature type="region of interest" description="Disordered" evidence="1">
    <location>
        <begin position="26"/>
        <end position="62"/>
    </location>
</feature>
<proteinExistence type="predicted"/>
<name>A0A1F7WLT9_9BACT</name>
<sequence length="62" mass="7289">MTPKKKKKKKSVKKFNLAKAVKKVARDNTMGLNLSEKDHGDKTQYERKEQKKRVKEEIDESL</sequence>
<accession>A0A1F7WLT9</accession>
<organism evidence="2 3">
    <name type="scientific">Candidatus Wallbacteria bacterium GWC2_49_35</name>
    <dbReference type="NCBI Taxonomy" id="1817813"/>
    <lineage>
        <taxon>Bacteria</taxon>
        <taxon>Candidatus Walliibacteriota</taxon>
    </lineage>
</organism>
<dbReference type="AlphaFoldDB" id="A0A1F7WLT9"/>
<reference evidence="2 3" key="1">
    <citation type="journal article" date="2016" name="Nat. Commun.">
        <title>Thousands of microbial genomes shed light on interconnected biogeochemical processes in an aquifer system.</title>
        <authorList>
            <person name="Anantharaman K."/>
            <person name="Brown C.T."/>
            <person name="Hug L.A."/>
            <person name="Sharon I."/>
            <person name="Castelle C.J."/>
            <person name="Probst A.J."/>
            <person name="Thomas B.C."/>
            <person name="Singh A."/>
            <person name="Wilkins M.J."/>
            <person name="Karaoz U."/>
            <person name="Brodie E.L."/>
            <person name="Williams K.H."/>
            <person name="Hubbard S.S."/>
            <person name="Banfield J.F."/>
        </authorList>
    </citation>
    <scope>NUCLEOTIDE SEQUENCE [LARGE SCALE GENOMIC DNA]</scope>
</reference>
<dbReference type="EMBL" id="MGFH01000170">
    <property type="protein sequence ID" value="OGM03359.1"/>
    <property type="molecule type" value="Genomic_DNA"/>
</dbReference>
<protein>
    <submittedName>
        <fullName evidence="2">Uncharacterized protein</fullName>
    </submittedName>
</protein>
<gene>
    <name evidence="2" type="ORF">A2008_13070</name>
</gene>
<evidence type="ECO:0000256" key="1">
    <source>
        <dbReference type="SAM" id="MobiDB-lite"/>
    </source>
</evidence>
<dbReference type="STRING" id="1817813.A2008_13070"/>
<evidence type="ECO:0000313" key="3">
    <source>
        <dbReference type="Proteomes" id="UP000178735"/>
    </source>
</evidence>